<keyword evidence="3" id="KW-1003">Cell membrane</keyword>
<evidence type="ECO:0000256" key="5">
    <source>
        <dbReference type="ARBA" id="ARBA00022989"/>
    </source>
</evidence>
<evidence type="ECO:0000256" key="8">
    <source>
        <dbReference type="SAM" id="Phobius"/>
    </source>
</evidence>
<dbReference type="AlphaFoldDB" id="A0AAE3EQU7"/>
<evidence type="ECO:0000256" key="3">
    <source>
        <dbReference type="ARBA" id="ARBA00022475"/>
    </source>
</evidence>
<feature type="transmembrane region" description="Helical" evidence="8">
    <location>
        <begin position="85"/>
        <end position="105"/>
    </location>
</feature>
<dbReference type="PANTHER" id="PTHR11403">
    <property type="entry name" value="CYTOCHROME C OXIDASE SUBUNIT III"/>
    <property type="match status" value="1"/>
</dbReference>
<evidence type="ECO:0000313" key="10">
    <source>
        <dbReference type="EMBL" id="MCF7568365.1"/>
    </source>
</evidence>
<dbReference type="InterPro" id="IPR035973">
    <property type="entry name" value="Cyt_c_oxidase_su3-like_sf"/>
</dbReference>
<dbReference type="GO" id="GO:0019646">
    <property type="term" value="P:aerobic electron transport chain"/>
    <property type="evidence" value="ECO:0007669"/>
    <property type="project" value="InterPro"/>
</dbReference>
<evidence type="ECO:0000259" key="9">
    <source>
        <dbReference type="PROSITE" id="PS50253"/>
    </source>
</evidence>
<organism evidence="10 11">
    <name type="scientific">Wocania arenilitoris</name>
    <dbReference type="NCBI Taxonomy" id="2044858"/>
    <lineage>
        <taxon>Bacteria</taxon>
        <taxon>Pseudomonadati</taxon>
        <taxon>Bacteroidota</taxon>
        <taxon>Flavobacteriia</taxon>
        <taxon>Flavobacteriales</taxon>
        <taxon>Flavobacteriaceae</taxon>
        <taxon>Wocania</taxon>
    </lineage>
</organism>
<protein>
    <submittedName>
        <fullName evidence="10">Cytochrome c oxidase subunit 3</fullName>
    </submittedName>
</protein>
<gene>
    <name evidence="10" type="ORF">L3X37_08310</name>
</gene>
<feature type="transmembrane region" description="Helical" evidence="8">
    <location>
        <begin position="20"/>
        <end position="41"/>
    </location>
</feature>
<dbReference type="SUPFAM" id="SSF81452">
    <property type="entry name" value="Cytochrome c oxidase subunit III-like"/>
    <property type="match status" value="1"/>
</dbReference>
<dbReference type="PANTHER" id="PTHR11403:SF2">
    <property type="entry name" value="CYTOCHROME BO(3) UBIQUINOL OXIDASE SUBUNIT 3"/>
    <property type="match status" value="1"/>
</dbReference>
<dbReference type="GO" id="GO:0005886">
    <property type="term" value="C:plasma membrane"/>
    <property type="evidence" value="ECO:0007669"/>
    <property type="project" value="UniProtKB-SubCell"/>
</dbReference>
<dbReference type="RefSeq" id="WP_237239708.1">
    <property type="nucleotide sequence ID" value="NZ_JAKKDU010000008.1"/>
</dbReference>
<keyword evidence="5 8" id="KW-1133">Transmembrane helix</keyword>
<evidence type="ECO:0000256" key="1">
    <source>
        <dbReference type="ARBA" id="ARBA00004651"/>
    </source>
</evidence>
<comment type="subcellular location">
    <subcellularLocation>
        <location evidence="1 7">Cell membrane</location>
        <topology evidence="1 7">Multi-pass membrane protein</topology>
    </subcellularLocation>
</comment>
<dbReference type="GO" id="GO:0004129">
    <property type="term" value="F:cytochrome-c oxidase activity"/>
    <property type="evidence" value="ECO:0007669"/>
    <property type="project" value="InterPro"/>
</dbReference>
<dbReference type="PROSITE" id="PS50253">
    <property type="entry name" value="COX3"/>
    <property type="match status" value="1"/>
</dbReference>
<evidence type="ECO:0000256" key="6">
    <source>
        <dbReference type="ARBA" id="ARBA00023136"/>
    </source>
</evidence>
<dbReference type="CDD" id="cd00386">
    <property type="entry name" value="Heme_Cu_Oxidase_III_like"/>
    <property type="match status" value="1"/>
</dbReference>
<dbReference type="Proteomes" id="UP001199795">
    <property type="component" value="Unassembled WGS sequence"/>
</dbReference>
<dbReference type="InterPro" id="IPR000298">
    <property type="entry name" value="Cyt_c_oxidase-like_su3"/>
</dbReference>
<sequence>MDLTQGTLEEKNNRAKKMMLWFSLISLFMAFAGLTSAVIISRKRPDWSSELEMPNIFLVSVFVAVISSITFILAKQALKKGKRPVTSVLLITTFFLGILFVFLQFEGFNALIESGYRFTGEISNPKASFIFLIAFFHVLHVVAGLICILVVIYNHFKQKYNLDKILGFELAATFWHFVGILWIFLYLLLTYVG</sequence>
<dbReference type="InterPro" id="IPR013833">
    <property type="entry name" value="Cyt_c_oxidase_su3_a-hlx"/>
</dbReference>
<feature type="transmembrane region" description="Helical" evidence="8">
    <location>
        <begin position="129"/>
        <end position="153"/>
    </location>
</feature>
<evidence type="ECO:0000256" key="2">
    <source>
        <dbReference type="ARBA" id="ARBA00010581"/>
    </source>
</evidence>
<evidence type="ECO:0000256" key="4">
    <source>
        <dbReference type="ARBA" id="ARBA00022692"/>
    </source>
</evidence>
<keyword evidence="11" id="KW-1185">Reference proteome</keyword>
<dbReference type="InterPro" id="IPR024791">
    <property type="entry name" value="Cyt_c/ubiquinol_Oxase_su3"/>
</dbReference>
<evidence type="ECO:0000313" key="11">
    <source>
        <dbReference type="Proteomes" id="UP001199795"/>
    </source>
</evidence>
<comment type="similarity">
    <text evidence="2 7">Belongs to the cytochrome c oxidase subunit 3 family.</text>
</comment>
<feature type="transmembrane region" description="Helical" evidence="8">
    <location>
        <begin position="165"/>
        <end position="189"/>
    </location>
</feature>
<dbReference type="Pfam" id="PF00510">
    <property type="entry name" value="COX3"/>
    <property type="match status" value="1"/>
</dbReference>
<proteinExistence type="inferred from homology"/>
<evidence type="ECO:0000256" key="7">
    <source>
        <dbReference type="RuleBase" id="RU003376"/>
    </source>
</evidence>
<accession>A0AAE3EQU7</accession>
<feature type="transmembrane region" description="Helical" evidence="8">
    <location>
        <begin position="53"/>
        <end position="73"/>
    </location>
</feature>
<name>A0AAE3EQU7_9FLAO</name>
<dbReference type="EMBL" id="JAKKDU010000008">
    <property type="protein sequence ID" value="MCF7568365.1"/>
    <property type="molecule type" value="Genomic_DNA"/>
</dbReference>
<comment type="caution">
    <text evidence="10">The sequence shown here is derived from an EMBL/GenBank/DDBJ whole genome shotgun (WGS) entry which is preliminary data.</text>
</comment>
<dbReference type="Gene3D" id="1.20.120.80">
    <property type="entry name" value="Cytochrome c oxidase, subunit III, four-helix bundle"/>
    <property type="match status" value="1"/>
</dbReference>
<reference evidence="10" key="1">
    <citation type="submission" date="2022-01" db="EMBL/GenBank/DDBJ databases">
        <title>Draft genome sequence of Sabulilitoribacter arenilitoris KCTC 52401.</title>
        <authorList>
            <person name="Oh J.-S."/>
        </authorList>
    </citation>
    <scope>NUCLEOTIDE SEQUENCE</scope>
    <source>
        <strain evidence="10">HMF6543</strain>
    </source>
</reference>
<keyword evidence="6 8" id="KW-0472">Membrane</keyword>
<feature type="domain" description="Heme-copper oxidase subunit III family profile" evidence="9">
    <location>
        <begin position="1"/>
        <end position="193"/>
    </location>
</feature>
<keyword evidence="4 7" id="KW-0812">Transmembrane</keyword>